<evidence type="ECO:0000313" key="2">
    <source>
        <dbReference type="EMBL" id="MFC4852297.1"/>
    </source>
</evidence>
<feature type="region of interest" description="Disordered" evidence="1">
    <location>
        <begin position="38"/>
        <end position="57"/>
    </location>
</feature>
<name>A0ABV9RTH4_9PSEU</name>
<dbReference type="RefSeq" id="WP_378053886.1">
    <property type="nucleotide sequence ID" value="NZ_JBHSIS010000002.1"/>
</dbReference>
<comment type="caution">
    <text evidence="2">The sequence shown here is derived from an EMBL/GenBank/DDBJ whole genome shotgun (WGS) entry which is preliminary data.</text>
</comment>
<feature type="compositionally biased region" description="Low complexity" evidence="1">
    <location>
        <begin position="38"/>
        <end position="54"/>
    </location>
</feature>
<dbReference type="Proteomes" id="UP001595859">
    <property type="component" value="Unassembled WGS sequence"/>
</dbReference>
<evidence type="ECO:0000256" key="1">
    <source>
        <dbReference type="SAM" id="MobiDB-lite"/>
    </source>
</evidence>
<organism evidence="2 3">
    <name type="scientific">Actinophytocola glycyrrhizae</name>
    <dbReference type="NCBI Taxonomy" id="2044873"/>
    <lineage>
        <taxon>Bacteria</taxon>
        <taxon>Bacillati</taxon>
        <taxon>Actinomycetota</taxon>
        <taxon>Actinomycetes</taxon>
        <taxon>Pseudonocardiales</taxon>
        <taxon>Pseudonocardiaceae</taxon>
    </lineage>
</organism>
<dbReference type="EMBL" id="JBHSIS010000002">
    <property type="protein sequence ID" value="MFC4852297.1"/>
    <property type="molecule type" value="Genomic_DNA"/>
</dbReference>
<reference evidence="3" key="1">
    <citation type="journal article" date="2019" name="Int. J. Syst. Evol. Microbiol.">
        <title>The Global Catalogue of Microorganisms (GCM) 10K type strain sequencing project: providing services to taxonomists for standard genome sequencing and annotation.</title>
        <authorList>
            <consortium name="The Broad Institute Genomics Platform"/>
            <consortium name="The Broad Institute Genome Sequencing Center for Infectious Disease"/>
            <person name="Wu L."/>
            <person name="Ma J."/>
        </authorList>
    </citation>
    <scope>NUCLEOTIDE SEQUENCE [LARGE SCALE GENOMIC DNA]</scope>
    <source>
        <strain evidence="3">ZS-22-S1</strain>
    </source>
</reference>
<protein>
    <submittedName>
        <fullName evidence="2">Uncharacterized protein</fullName>
    </submittedName>
</protein>
<gene>
    <name evidence="2" type="ORF">ACFPCV_02185</name>
</gene>
<proteinExistence type="predicted"/>
<accession>A0ABV9RTH4</accession>
<evidence type="ECO:0000313" key="3">
    <source>
        <dbReference type="Proteomes" id="UP001595859"/>
    </source>
</evidence>
<sequence length="147" mass="15817">MSRSRRVAVGVIATGAALLGVLSALPPGHDNARLERATTSAAATLSTESTRTSRVMNDQDDETAVRKLAERYLAAVNNHDDATVARLNCARTGPGLIQIAADGRPVTMGRLERASVRDRYYADLTIGGKPTGRMIIVRRDGVWCVRD</sequence>
<keyword evidence="3" id="KW-1185">Reference proteome</keyword>